<evidence type="ECO:0000256" key="2">
    <source>
        <dbReference type="SAM" id="SignalP"/>
    </source>
</evidence>
<comment type="caution">
    <text evidence="3">The sequence shown here is derived from an EMBL/GenBank/DDBJ whole genome shotgun (WGS) entry which is preliminary data.</text>
</comment>
<feature type="chain" id="PRO_5046853181" evidence="2">
    <location>
        <begin position="27"/>
        <end position="257"/>
    </location>
</feature>
<accession>A0ABR1YIE9</accession>
<keyword evidence="1" id="KW-1133">Transmembrane helix</keyword>
<keyword evidence="4" id="KW-1185">Reference proteome</keyword>
<evidence type="ECO:0000313" key="4">
    <source>
        <dbReference type="Proteomes" id="UP001492380"/>
    </source>
</evidence>
<evidence type="ECO:0000256" key="1">
    <source>
        <dbReference type="SAM" id="Phobius"/>
    </source>
</evidence>
<gene>
    <name evidence="3" type="ORF">HDK90DRAFT_556489</name>
</gene>
<feature type="transmembrane region" description="Helical" evidence="1">
    <location>
        <begin position="216"/>
        <end position="237"/>
    </location>
</feature>
<keyword evidence="2" id="KW-0732">Signal</keyword>
<keyword evidence="1" id="KW-0812">Transmembrane</keyword>
<organism evidence="3 4">
    <name type="scientific">Phyllosticta capitalensis</name>
    <dbReference type="NCBI Taxonomy" id="121624"/>
    <lineage>
        <taxon>Eukaryota</taxon>
        <taxon>Fungi</taxon>
        <taxon>Dikarya</taxon>
        <taxon>Ascomycota</taxon>
        <taxon>Pezizomycotina</taxon>
        <taxon>Dothideomycetes</taxon>
        <taxon>Dothideomycetes incertae sedis</taxon>
        <taxon>Botryosphaeriales</taxon>
        <taxon>Phyllostictaceae</taxon>
        <taxon>Phyllosticta</taxon>
    </lineage>
</organism>
<protein>
    <submittedName>
        <fullName evidence="3">Uncharacterized protein</fullName>
    </submittedName>
</protein>
<dbReference type="Proteomes" id="UP001492380">
    <property type="component" value="Unassembled WGS sequence"/>
</dbReference>
<name>A0ABR1YIE9_9PEZI</name>
<sequence>MACFAALIHLLVALIQFGFCFALVSGYEIPESDAAVLSSYALYTVYPSSAGNSPLTVTATLYLTLPAPFSSRPTHVPKLHYLRDTENEGWSVLPVAKDSIVPPTTPSTFMSTCPSAPTRSDEIFSLLAMPTTSSAATTCPLENQDAHSTVNKFSPTTTPCPACPTSTCRSNWARLSDAAKSTKRTYLDKIFLQTTLIAERLERLNDFVLEDDLGEVWEMLMVLFCGFFGYAAGTLLMRMKKAWTRCQGFGGSCVSST</sequence>
<reference evidence="3 4" key="1">
    <citation type="submission" date="2024-04" db="EMBL/GenBank/DDBJ databases">
        <title>Phyllosticta paracitricarpa is synonymous to the EU quarantine fungus P. citricarpa based on phylogenomic analyses.</title>
        <authorList>
            <consortium name="Lawrence Berkeley National Laboratory"/>
            <person name="Van Ingen-Buijs V.A."/>
            <person name="Van Westerhoven A.C."/>
            <person name="Haridas S."/>
            <person name="Skiadas P."/>
            <person name="Martin F."/>
            <person name="Groenewald J.Z."/>
            <person name="Crous P.W."/>
            <person name="Seidl M.F."/>
        </authorList>
    </citation>
    <scope>NUCLEOTIDE SEQUENCE [LARGE SCALE GENOMIC DNA]</scope>
    <source>
        <strain evidence="3 4">CBS 123374</strain>
    </source>
</reference>
<feature type="signal peptide" evidence="2">
    <location>
        <begin position="1"/>
        <end position="26"/>
    </location>
</feature>
<proteinExistence type="predicted"/>
<evidence type="ECO:0000313" key="3">
    <source>
        <dbReference type="EMBL" id="KAK8230686.1"/>
    </source>
</evidence>
<keyword evidence="1" id="KW-0472">Membrane</keyword>
<dbReference type="EMBL" id="JBBWRZ010000008">
    <property type="protein sequence ID" value="KAK8230686.1"/>
    <property type="molecule type" value="Genomic_DNA"/>
</dbReference>